<gene>
    <name evidence="2" type="ORF">C8034_v006734</name>
</gene>
<sequence length="84" mass="8958">MMQRTPGNACSAKRDTTFDSGPQRGGGAHLRTSPTVLLLNGITQSQVGDPPVYHSDDLASLPVQWMTLRSHALGSNLEALEAIN</sequence>
<evidence type="ECO:0000313" key="3">
    <source>
        <dbReference type="Proteomes" id="UP000295604"/>
    </source>
</evidence>
<comment type="caution">
    <text evidence="2">The sequence shown here is derived from an EMBL/GenBank/DDBJ whole genome shotgun (WGS) entry which is preliminary data.</text>
</comment>
<feature type="region of interest" description="Disordered" evidence="1">
    <location>
        <begin position="1"/>
        <end position="31"/>
    </location>
</feature>
<name>A0A4R8TSY5_9PEZI</name>
<reference evidence="2 3" key="1">
    <citation type="submission" date="2018-11" db="EMBL/GenBank/DDBJ databases">
        <title>Genome sequence and assembly of Colletotrichum sidae.</title>
        <authorList>
            <person name="Gan P."/>
            <person name="Shirasu K."/>
        </authorList>
    </citation>
    <scope>NUCLEOTIDE SEQUENCE [LARGE SCALE GENOMIC DNA]</scope>
    <source>
        <strain evidence="2 3">CBS 518.97</strain>
    </source>
</reference>
<accession>A0A4R8TSY5</accession>
<keyword evidence="3" id="KW-1185">Reference proteome</keyword>
<dbReference type="EMBL" id="QAPF01000008">
    <property type="protein sequence ID" value="TEA22212.1"/>
    <property type="molecule type" value="Genomic_DNA"/>
</dbReference>
<dbReference type="Proteomes" id="UP000295604">
    <property type="component" value="Unassembled WGS sequence"/>
</dbReference>
<evidence type="ECO:0000256" key="1">
    <source>
        <dbReference type="SAM" id="MobiDB-lite"/>
    </source>
</evidence>
<proteinExistence type="predicted"/>
<evidence type="ECO:0000313" key="2">
    <source>
        <dbReference type="EMBL" id="TEA22212.1"/>
    </source>
</evidence>
<protein>
    <submittedName>
        <fullName evidence="2">Uncharacterized protein</fullName>
    </submittedName>
</protein>
<dbReference type="AlphaFoldDB" id="A0A4R8TSY5"/>
<organism evidence="2 3">
    <name type="scientific">Colletotrichum sidae</name>
    <dbReference type="NCBI Taxonomy" id="1347389"/>
    <lineage>
        <taxon>Eukaryota</taxon>
        <taxon>Fungi</taxon>
        <taxon>Dikarya</taxon>
        <taxon>Ascomycota</taxon>
        <taxon>Pezizomycotina</taxon>
        <taxon>Sordariomycetes</taxon>
        <taxon>Hypocreomycetidae</taxon>
        <taxon>Glomerellales</taxon>
        <taxon>Glomerellaceae</taxon>
        <taxon>Colletotrichum</taxon>
        <taxon>Colletotrichum orbiculare species complex</taxon>
    </lineage>
</organism>